<dbReference type="RefSeq" id="WP_295701082.1">
    <property type="nucleotide sequence ID" value="NZ_CP145316.1"/>
</dbReference>
<evidence type="ECO:0008006" key="3">
    <source>
        <dbReference type="Google" id="ProtNLM"/>
    </source>
</evidence>
<name>A0ABZ3F7A9_9HELI</name>
<protein>
    <recommendedName>
        <fullName evidence="3">Lipoprotein</fullName>
    </recommendedName>
</protein>
<proteinExistence type="predicted"/>
<dbReference type="EMBL" id="CP145316">
    <property type="protein sequence ID" value="XAM19049.1"/>
    <property type="molecule type" value="Genomic_DNA"/>
</dbReference>
<reference evidence="1 2" key="1">
    <citation type="submission" date="2024-02" db="EMBL/GenBank/DDBJ databases">
        <title>Genome and pathogenicity analysis of Helicobacter mastomyrinus isolated from mice.</title>
        <authorList>
            <person name="Zhu L."/>
        </authorList>
    </citation>
    <scope>NUCLEOTIDE SEQUENCE [LARGE SCALE GENOMIC DNA]</scope>
    <source>
        <strain evidence="1 2">Hm-17</strain>
    </source>
</reference>
<gene>
    <name evidence="1" type="ORF">V3I05_05080</name>
</gene>
<keyword evidence="2" id="KW-1185">Reference proteome</keyword>
<dbReference type="Proteomes" id="UP001434737">
    <property type="component" value="Chromosome"/>
</dbReference>
<organism evidence="1 2">
    <name type="scientific">Helicobacter mastomyrinus</name>
    <dbReference type="NCBI Taxonomy" id="287948"/>
    <lineage>
        <taxon>Bacteria</taxon>
        <taxon>Pseudomonadati</taxon>
        <taxon>Campylobacterota</taxon>
        <taxon>Epsilonproteobacteria</taxon>
        <taxon>Campylobacterales</taxon>
        <taxon>Helicobacteraceae</taxon>
        <taxon>Helicobacter</taxon>
    </lineage>
</organism>
<evidence type="ECO:0000313" key="1">
    <source>
        <dbReference type="EMBL" id="XAM19049.1"/>
    </source>
</evidence>
<accession>A0ABZ3F7A9</accession>
<evidence type="ECO:0000313" key="2">
    <source>
        <dbReference type="Proteomes" id="UP001434737"/>
    </source>
</evidence>
<sequence>MWHIMFFILSISFITMSGCLEADIKNALGGYQTMDYFERQFEGNANMGLPKSATSPTMKPIP</sequence>